<dbReference type="AlphaFoldDB" id="J3NDS9"/>
<keyword evidence="2" id="KW-0285">Flavoprotein</keyword>
<dbReference type="SUPFAM" id="SSF51730">
    <property type="entry name" value="FAD-linked oxidoreductase"/>
    <property type="match status" value="1"/>
</dbReference>
<comment type="cofactor">
    <cofactor evidence="2">
        <name>FAD</name>
        <dbReference type="ChEBI" id="CHEBI:57692"/>
    </cofactor>
</comment>
<dbReference type="GO" id="GO:0005739">
    <property type="term" value="C:mitochondrion"/>
    <property type="evidence" value="ECO:0007669"/>
    <property type="project" value="TreeGrafter"/>
</dbReference>
<feature type="region of interest" description="Disordered" evidence="3">
    <location>
        <begin position="1"/>
        <end position="20"/>
    </location>
</feature>
<dbReference type="HOGENOM" id="CLU_2726205_0_0_1"/>
<dbReference type="EnsemblPlants" id="OB12G21370.1">
    <property type="protein sequence ID" value="OB12G21370.1"/>
    <property type="gene ID" value="OB12G21370"/>
</dbReference>
<reference evidence="4" key="1">
    <citation type="journal article" date="2013" name="Nat. Commun.">
        <title>Whole-genome sequencing of Oryza brachyantha reveals mechanisms underlying Oryza genome evolution.</title>
        <authorList>
            <person name="Chen J."/>
            <person name="Huang Q."/>
            <person name="Gao D."/>
            <person name="Wang J."/>
            <person name="Lang Y."/>
            <person name="Liu T."/>
            <person name="Li B."/>
            <person name="Bai Z."/>
            <person name="Luis Goicoechea J."/>
            <person name="Liang C."/>
            <person name="Chen C."/>
            <person name="Zhang W."/>
            <person name="Sun S."/>
            <person name="Liao Y."/>
            <person name="Zhang X."/>
            <person name="Yang L."/>
            <person name="Song C."/>
            <person name="Wang M."/>
            <person name="Shi J."/>
            <person name="Liu G."/>
            <person name="Liu J."/>
            <person name="Zhou H."/>
            <person name="Zhou W."/>
            <person name="Yu Q."/>
            <person name="An N."/>
            <person name="Chen Y."/>
            <person name="Cai Q."/>
            <person name="Wang B."/>
            <person name="Liu B."/>
            <person name="Min J."/>
            <person name="Huang Y."/>
            <person name="Wu H."/>
            <person name="Li Z."/>
            <person name="Zhang Y."/>
            <person name="Yin Y."/>
            <person name="Song W."/>
            <person name="Jiang J."/>
            <person name="Jackson S.A."/>
            <person name="Wing R.A."/>
            <person name="Wang J."/>
            <person name="Chen M."/>
        </authorList>
    </citation>
    <scope>NUCLEOTIDE SEQUENCE [LARGE SCALE GENOMIC DNA]</scope>
    <source>
        <strain evidence="4">cv. IRGC 101232</strain>
    </source>
</reference>
<evidence type="ECO:0000256" key="2">
    <source>
        <dbReference type="RuleBase" id="RU364054"/>
    </source>
</evidence>
<dbReference type="GO" id="GO:0004657">
    <property type="term" value="F:proline dehydrogenase activity"/>
    <property type="evidence" value="ECO:0007669"/>
    <property type="project" value="UniProtKB-EC"/>
</dbReference>
<dbReference type="EC" id="1.5.5.2" evidence="2"/>
<proteinExistence type="inferred from homology"/>
<keyword evidence="1 2" id="KW-0560">Oxidoreductase</keyword>
<dbReference type="InterPro" id="IPR029041">
    <property type="entry name" value="FAD-linked_oxidoreductase-like"/>
</dbReference>
<comment type="similarity">
    <text evidence="2">Belongs to the proline oxidase family.</text>
</comment>
<keyword evidence="2" id="KW-0642">Proline metabolism</keyword>
<evidence type="ECO:0000256" key="3">
    <source>
        <dbReference type="SAM" id="MobiDB-lite"/>
    </source>
</evidence>
<organism evidence="4">
    <name type="scientific">Oryza brachyantha</name>
    <name type="common">malo sina</name>
    <dbReference type="NCBI Taxonomy" id="4533"/>
    <lineage>
        <taxon>Eukaryota</taxon>
        <taxon>Viridiplantae</taxon>
        <taxon>Streptophyta</taxon>
        <taxon>Embryophyta</taxon>
        <taxon>Tracheophyta</taxon>
        <taxon>Spermatophyta</taxon>
        <taxon>Magnoliopsida</taxon>
        <taxon>Liliopsida</taxon>
        <taxon>Poales</taxon>
        <taxon>Poaceae</taxon>
        <taxon>BOP clade</taxon>
        <taxon>Oryzoideae</taxon>
        <taxon>Oryzeae</taxon>
        <taxon>Oryzinae</taxon>
        <taxon>Oryza</taxon>
    </lineage>
</organism>
<evidence type="ECO:0000313" key="5">
    <source>
        <dbReference type="Proteomes" id="UP000006038"/>
    </source>
</evidence>
<keyword evidence="2" id="KW-0274">FAD</keyword>
<dbReference type="InterPro" id="IPR015659">
    <property type="entry name" value="Proline_oxidase"/>
</dbReference>
<dbReference type="Gene3D" id="3.20.20.220">
    <property type="match status" value="1"/>
</dbReference>
<evidence type="ECO:0000256" key="1">
    <source>
        <dbReference type="ARBA" id="ARBA00023002"/>
    </source>
</evidence>
<dbReference type="Gramene" id="OB12G21370.1">
    <property type="protein sequence ID" value="OB12G21370.1"/>
    <property type="gene ID" value="OB12G21370"/>
</dbReference>
<dbReference type="Proteomes" id="UP000006038">
    <property type="component" value="Chromosome 12"/>
</dbReference>
<dbReference type="PANTHER" id="PTHR13914">
    <property type="entry name" value="PROLINE OXIDASE"/>
    <property type="match status" value="1"/>
</dbReference>
<reference evidence="4" key="2">
    <citation type="submission" date="2013-04" db="UniProtKB">
        <authorList>
            <consortium name="EnsemblPlants"/>
        </authorList>
    </citation>
    <scope>IDENTIFICATION</scope>
</reference>
<evidence type="ECO:0000313" key="4">
    <source>
        <dbReference type="EnsemblPlants" id="OB12G21370.1"/>
    </source>
</evidence>
<sequence>MGMADGLSLDRAPQHRVPGEQVPAVRPVEHIIPYLIRRAKENMGLLSSSSFDRQLLRKELVRRFKVAMLGCE</sequence>
<dbReference type="STRING" id="4533.J3NDS9"/>
<dbReference type="GO" id="GO:0010133">
    <property type="term" value="P:L-proline catabolic process to L-glutamate"/>
    <property type="evidence" value="ECO:0007669"/>
    <property type="project" value="TreeGrafter"/>
</dbReference>
<accession>J3NDS9</accession>
<protein>
    <recommendedName>
        <fullName evidence="2">Proline dehydrogenase</fullName>
        <ecNumber evidence="2">1.5.5.2</ecNumber>
    </recommendedName>
</protein>
<name>J3NDS9_ORYBR</name>
<keyword evidence="5" id="KW-1185">Reference proteome</keyword>
<dbReference type="PANTHER" id="PTHR13914:SF0">
    <property type="entry name" value="PROLINE DEHYDROGENASE 1, MITOCHONDRIAL"/>
    <property type="match status" value="1"/>
</dbReference>
<comment type="function">
    <text evidence="2">Converts proline to delta-1-pyrroline-5-carboxylate.</text>
</comment>
<comment type="catalytic activity">
    <reaction evidence="2">
        <text>L-proline + a quinone = (S)-1-pyrroline-5-carboxylate + a quinol + H(+)</text>
        <dbReference type="Rhea" id="RHEA:23784"/>
        <dbReference type="ChEBI" id="CHEBI:15378"/>
        <dbReference type="ChEBI" id="CHEBI:17388"/>
        <dbReference type="ChEBI" id="CHEBI:24646"/>
        <dbReference type="ChEBI" id="CHEBI:60039"/>
        <dbReference type="ChEBI" id="CHEBI:132124"/>
        <dbReference type="EC" id="1.5.5.2"/>
    </reaction>
</comment>
<dbReference type="GO" id="GO:0071949">
    <property type="term" value="F:FAD binding"/>
    <property type="evidence" value="ECO:0007669"/>
    <property type="project" value="TreeGrafter"/>
</dbReference>